<evidence type="ECO:0000313" key="1">
    <source>
        <dbReference type="EMBL" id="MEJ8661347.1"/>
    </source>
</evidence>
<gene>
    <name evidence="1" type="ORF">WKI58_33405</name>
</gene>
<comment type="caution">
    <text evidence="1">The sequence shown here is derived from an EMBL/GenBank/DDBJ whole genome shotgun (WGS) entry which is preliminary data.</text>
</comment>
<dbReference type="Proteomes" id="UP001375539">
    <property type="component" value="Unassembled WGS sequence"/>
</dbReference>
<sequence>MAAPHTGAWWRDAVIYQVYPRSFADADGDGVGDIAGIRARLGHIRELGADAVWISPWYVSPMADHGYDVADYRDIDPLFGTRADAEALIAEAREAGLRIVVDLVPNHCSDRHPWFRAAVAAGPGSPERELFHFRPGRGEGGELPPNDWPSNFGGPAWSRITEPDGRPGEWYLRMFAAGQPDWNWDHPAVREEFASVLRFWLDRGVAGFRIDVADYLAKAPGLPDRAEYTGESRDPWSDQDAVHEIYRGWRRVLDSYDGERVFVAELWNDDPVRFARYLRPDELHSAFNFPFLQARWDARAMREVIDATIAEHALVGAPTTWVLSNHDTTRHVTRYGRVETGYGFNRAELHGTPVDLELGTRRARAAALLTMALPGCVYIYQGDELGLWEVEDIPMELRQDPAVVGTGGADPGRDGCRVPIPWDGDRAPYGFSPPDADAGPWLPQPADWKAHTVAAQTGDPDSSLELYRRALAVRRAEPALGDGTLTWLPAPGGVLSFTRGQGLVCTVNLSGEPAELPPHTELLLTSGPLDHGLLPPDTTVWLRGAE</sequence>
<accession>A0ACC6QSA3</accession>
<keyword evidence="1" id="KW-0378">Hydrolase</keyword>
<evidence type="ECO:0000313" key="2">
    <source>
        <dbReference type="Proteomes" id="UP001375539"/>
    </source>
</evidence>
<protein>
    <submittedName>
        <fullName evidence="1">Glycoside hydrolase family 13 protein</fullName>
    </submittedName>
</protein>
<name>A0ACC6QSA3_9ACTN</name>
<reference evidence="1" key="1">
    <citation type="submission" date="2024-03" db="EMBL/GenBank/DDBJ databases">
        <title>Novel Streptomyces species of biotechnological and ecological value are a feature of Machair soil.</title>
        <authorList>
            <person name="Prole J.R."/>
            <person name="Goodfellow M."/>
            <person name="Allenby N."/>
            <person name="Ward A.C."/>
        </authorList>
    </citation>
    <scope>NUCLEOTIDE SEQUENCE</scope>
    <source>
        <strain evidence="1">MS1.AVA.4</strain>
    </source>
</reference>
<keyword evidence="2" id="KW-1185">Reference proteome</keyword>
<organism evidence="1 2">
    <name type="scientific">Streptomyces pratisoli</name>
    <dbReference type="NCBI Taxonomy" id="3139917"/>
    <lineage>
        <taxon>Bacteria</taxon>
        <taxon>Bacillati</taxon>
        <taxon>Actinomycetota</taxon>
        <taxon>Actinomycetes</taxon>
        <taxon>Kitasatosporales</taxon>
        <taxon>Streptomycetaceae</taxon>
        <taxon>Streptomyces</taxon>
    </lineage>
</organism>
<proteinExistence type="predicted"/>
<dbReference type="EMBL" id="JBBKAI010000002">
    <property type="protein sequence ID" value="MEJ8661347.1"/>
    <property type="molecule type" value="Genomic_DNA"/>
</dbReference>